<dbReference type="InterPro" id="IPR029063">
    <property type="entry name" value="SAM-dependent_MTases_sf"/>
</dbReference>
<gene>
    <name evidence="4" type="ORF">GCM10009430_07560</name>
</gene>
<dbReference type="RefSeq" id="WP_343910656.1">
    <property type="nucleotide sequence ID" value="NZ_BAAAGE010000001.1"/>
</dbReference>
<dbReference type="InterPro" id="IPR012327">
    <property type="entry name" value="MeTrfase_D12"/>
</dbReference>
<dbReference type="EMBL" id="BAAAGE010000001">
    <property type="protein sequence ID" value="GAA0714403.1"/>
    <property type="molecule type" value="Genomic_DNA"/>
</dbReference>
<proteinExistence type="predicted"/>
<keyword evidence="3" id="KW-0949">S-adenosyl-L-methionine</keyword>
<keyword evidence="2" id="KW-0808">Transferase</keyword>
<name>A0ABN1IIA6_9FLAO</name>
<organism evidence="4 5">
    <name type="scientific">Aquimarina litoralis</name>
    <dbReference type="NCBI Taxonomy" id="584605"/>
    <lineage>
        <taxon>Bacteria</taxon>
        <taxon>Pseudomonadati</taxon>
        <taxon>Bacteroidota</taxon>
        <taxon>Flavobacteriia</taxon>
        <taxon>Flavobacteriales</taxon>
        <taxon>Flavobacteriaceae</taxon>
        <taxon>Aquimarina</taxon>
    </lineage>
</organism>
<protein>
    <submittedName>
        <fullName evidence="4">Uncharacterized protein</fullName>
    </submittedName>
</protein>
<keyword evidence="1" id="KW-0489">Methyltransferase</keyword>
<evidence type="ECO:0000256" key="3">
    <source>
        <dbReference type="ARBA" id="ARBA00022691"/>
    </source>
</evidence>
<dbReference type="Proteomes" id="UP001501758">
    <property type="component" value="Unassembled WGS sequence"/>
</dbReference>
<evidence type="ECO:0000256" key="2">
    <source>
        <dbReference type="ARBA" id="ARBA00022679"/>
    </source>
</evidence>
<dbReference type="Pfam" id="PF02086">
    <property type="entry name" value="MethyltransfD12"/>
    <property type="match status" value="1"/>
</dbReference>
<evidence type="ECO:0000256" key="1">
    <source>
        <dbReference type="ARBA" id="ARBA00022603"/>
    </source>
</evidence>
<evidence type="ECO:0000313" key="4">
    <source>
        <dbReference type="EMBL" id="GAA0714403.1"/>
    </source>
</evidence>
<dbReference type="SUPFAM" id="SSF53335">
    <property type="entry name" value="S-adenosyl-L-methionine-dependent methyltransferases"/>
    <property type="match status" value="1"/>
</dbReference>
<evidence type="ECO:0000313" key="5">
    <source>
        <dbReference type="Proteomes" id="UP001501758"/>
    </source>
</evidence>
<reference evidence="4 5" key="1">
    <citation type="journal article" date="2019" name="Int. J. Syst. Evol. Microbiol.">
        <title>The Global Catalogue of Microorganisms (GCM) 10K type strain sequencing project: providing services to taxonomists for standard genome sequencing and annotation.</title>
        <authorList>
            <consortium name="The Broad Institute Genomics Platform"/>
            <consortium name="The Broad Institute Genome Sequencing Center for Infectious Disease"/>
            <person name="Wu L."/>
            <person name="Ma J."/>
        </authorList>
    </citation>
    <scope>NUCLEOTIDE SEQUENCE [LARGE SCALE GENOMIC DNA]</scope>
    <source>
        <strain evidence="4 5">JCM 15974</strain>
    </source>
</reference>
<sequence>MFIKSIRGDILYLDSPYNFRQYGSNYHILNTIAKYDTFVPVGKTCYHHIKDPTIVKSEGISSLWIAN</sequence>
<comment type="caution">
    <text evidence="4">The sequence shown here is derived from an EMBL/GenBank/DDBJ whole genome shotgun (WGS) entry which is preliminary data.</text>
</comment>
<keyword evidence="5" id="KW-1185">Reference proteome</keyword>
<accession>A0ABN1IIA6</accession>